<proteinExistence type="predicted"/>
<evidence type="ECO:0000313" key="3">
    <source>
        <dbReference type="Proteomes" id="UP001454036"/>
    </source>
</evidence>
<sequence length="89" mass="9952">MDVNDPDEIPLNLSKKPIYDRGKELRNFKKKGSTLSSTNIAPQMSSSGKRNHSLDVDGIDDNEVHNFKHIWTKEPAIADGPPVGRFTAY</sequence>
<dbReference type="Proteomes" id="UP001454036">
    <property type="component" value="Unassembled WGS sequence"/>
</dbReference>
<protein>
    <submittedName>
        <fullName evidence="2">Uncharacterized protein</fullName>
    </submittedName>
</protein>
<feature type="region of interest" description="Disordered" evidence="1">
    <location>
        <begin position="31"/>
        <end position="57"/>
    </location>
</feature>
<evidence type="ECO:0000256" key="1">
    <source>
        <dbReference type="SAM" id="MobiDB-lite"/>
    </source>
</evidence>
<reference evidence="2 3" key="1">
    <citation type="submission" date="2024-01" db="EMBL/GenBank/DDBJ databases">
        <title>The complete chloroplast genome sequence of Lithospermum erythrorhizon: insights into the phylogenetic relationship among Boraginaceae species and the maternal lineages of purple gromwells.</title>
        <authorList>
            <person name="Okada T."/>
            <person name="Watanabe K."/>
        </authorList>
    </citation>
    <scope>NUCLEOTIDE SEQUENCE [LARGE SCALE GENOMIC DNA]</scope>
</reference>
<feature type="compositionally biased region" description="Polar residues" evidence="1">
    <location>
        <begin position="33"/>
        <end position="48"/>
    </location>
</feature>
<name>A0AAV3RXN9_LITER</name>
<organism evidence="2 3">
    <name type="scientific">Lithospermum erythrorhizon</name>
    <name type="common">Purple gromwell</name>
    <name type="synonym">Lithospermum officinale var. erythrorhizon</name>
    <dbReference type="NCBI Taxonomy" id="34254"/>
    <lineage>
        <taxon>Eukaryota</taxon>
        <taxon>Viridiplantae</taxon>
        <taxon>Streptophyta</taxon>
        <taxon>Embryophyta</taxon>
        <taxon>Tracheophyta</taxon>
        <taxon>Spermatophyta</taxon>
        <taxon>Magnoliopsida</taxon>
        <taxon>eudicotyledons</taxon>
        <taxon>Gunneridae</taxon>
        <taxon>Pentapetalae</taxon>
        <taxon>asterids</taxon>
        <taxon>lamiids</taxon>
        <taxon>Boraginales</taxon>
        <taxon>Boraginaceae</taxon>
        <taxon>Boraginoideae</taxon>
        <taxon>Lithospermeae</taxon>
        <taxon>Lithospermum</taxon>
    </lineage>
</organism>
<dbReference type="AlphaFoldDB" id="A0AAV3RXN9"/>
<gene>
    <name evidence="2" type="ORF">LIER_33726</name>
</gene>
<accession>A0AAV3RXN9</accession>
<dbReference type="EMBL" id="BAABME010013704">
    <property type="protein sequence ID" value="GAA0186438.1"/>
    <property type="molecule type" value="Genomic_DNA"/>
</dbReference>
<keyword evidence="3" id="KW-1185">Reference proteome</keyword>
<comment type="caution">
    <text evidence="2">The sequence shown here is derived from an EMBL/GenBank/DDBJ whole genome shotgun (WGS) entry which is preliminary data.</text>
</comment>
<evidence type="ECO:0000313" key="2">
    <source>
        <dbReference type="EMBL" id="GAA0186438.1"/>
    </source>
</evidence>